<accession>A0ACA9NZA5</accession>
<evidence type="ECO:0000313" key="1">
    <source>
        <dbReference type="EMBL" id="CAG8683839.1"/>
    </source>
</evidence>
<protein>
    <submittedName>
        <fullName evidence="1">4246_t:CDS:1</fullName>
    </submittedName>
</protein>
<evidence type="ECO:0000313" key="2">
    <source>
        <dbReference type="Proteomes" id="UP000789525"/>
    </source>
</evidence>
<gene>
    <name evidence="1" type="ORF">ACOLOM_LOCUS9459</name>
</gene>
<name>A0ACA9NZA5_9GLOM</name>
<comment type="caution">
    <text evidence="1">The sequence shown here is derived from an EMBL/GenBank/DDBJ whole genome shotgun (WGS) entry which is preliminary data.</text>
</comment>
<sequence>GLAGTSKGSGLPSNTCSNMNLTTYMKSLIASNGFIASRKDSMNGDDLTEGLTRYSCAENAFS</sequence>
<proteinExistence type="predicted"/>
<reference evidence="1" key="1">
    <citation type="submission" date="2021-06" db="EMBL/GenBank/DDBJ databases">
        <authorList>
            <person name="Kallberg Y."/>
            <person name="Tangrot J."/>
            <person name="Rosling A."/>
        </authorList>
    </citation>
    <scope>NUCLEOTIDE SEQUENCE</scope>
    <source>
        <strain evidence="1">CL356</strain>
    </source>
</reference>
<dbReference type="EMBL" id="CAJVPT010027484">
    <property type="protein sequence ID" value="CAG8683839.1"/>
    <property type="molecule type" value="Genomic_DNA"/>
</dbReference>
<organism evidence="1 2">
    <name type="scientific">Acaulospora colombiana</name>
    <dbReference type="NCBI Taxonomy" id="27376"/>
    <lineage>
        <taxon>Eukaryota</taxon>
        <taxon>Fungi</taxon>
        <taxon>Fungi incertae sedis</taxon>
        <taxon>Mucoromycota</taxon>
        <taxon>Glomeromycotina</taxon>
        <taxon>Glomeromycetes</taxon>
        <taxon>Diversisporales</taxon>
        <taxon>Acaulosporaceae</taxon>
        <taxon>Acaulospora</taxon>
    </lineage>
</organism>
<keyword evidence="2" id="KW-1185">Reference proteome</keyword>
<feature type="non-terminal residue" evidence="1">
    <location>
        <position position="1"/>
    </location>
</feature>
<dbReference type="Proteomes" id="UP000789525">
    <property type="component" value="Unassembled WGS sequence"/>
</dbReference>